<dbReference type="Pfam" id="PF10027">
    <property type="entry name" value="DUF2269"/>
    <property type="match status" value="1"/>
</dbReference>
<dbReference type="AlphaFoldDB" id="A0A831RQS6"/>
<accession>A0A831RQS6</accession>
<dbReference type="InterPro" id="IPR018729">
    <property type="entry name" value="DUF2269_transmembrane"/>
</dbReference>
<evidence type="ECO:0000313" key="2">
    <source>
        <dbReference type="EMBL" id="HEC05276.1"/>
    </source>
</evidence>
<reference evidence="2" key="1">
    <citation type="journal article" date="2020" name="mSystems">
        <title>Genome- and Community-Level Interaction Insights into Carbon Utilization and Element Cycling Functions of Hydrothermarchaeota in Hydrothermal Sediment.</title>
        <authorList>
            <person name="Zhou Z."/>
            <person name="Liu Y."/>
            <person name="Xu W."/>
            <person name="Pan J."/>
            <person name="Luo Z.H."/>
            <person name="Li M."/>
        </authorList>
    </citation>
    <scope>NUCLEOTIDE SEQUENCE [LARGE SCALE GENOMIC DNA]</scope>
    <source>
        <strain evidence="2">HyVt-458</strain>
    </source>
</reference>
<feature type="transmembrane region" description="Helical" evidence="1">
    <location>
        <begin position="130"/>
        <end position="151"/>
    </location>
</feature>
<feature type="transmembrane region" description="Helical" evidence="1">
    <location>
        <begin position="81"/>
        <end position="102"/>
    </location>
</feature>
<name>A0A831RQS6_9GAMM</name>
<keyword evidence="1" id="KW-1133">Transmembrane helix</keyword>
<protein>
    <submittedName>
        <fullName evidence="2">DUF2269 domain-containing protein</fullName>
    </submittedName>
</protein>
<keyword evidence="1" id="KW-0812">Transmembrane</keyword>
<dbReference type="Proteomes" id="UP000886339">
    <property type="component" value="Unassembled WGS sequence"/>
</dbReference>
<feature type="transmembrane region" description="Helical" evidence="1">
    <location>
        <begin position="39"/>
        <end position="61"/>
    </location>
</feature>
<proteinExistence type="predicted"/>
<gene>
    <name evidence="2" type="ORF">ENJ12_00355</name>
</gene>
<evidence type="ECO:0000256" key="1">
    <source>
        <dbReference type="SAM" id="Phobius"/>
    </source>
</evidence>
<sequence>MSYLILKYLHLLSLVLLFGTGLGSAWYKLMADRRGDLAGLVCVNSLVVRADWLFTLPTVILQPLTGLGMAHLLGLPLHSPWIIISLLLYTVAALCWLPVVWLQIRMRDLSRQCLATDQPLPERYHLYARYWFWLGVPAFGCMLLILFLMIFKPTGGLT</sequence>
<organism evidence="2">
    <name type="scientific">Thiolapillus brandeum</name>
    <dbReference type="NCBI Taxonomy" id="1076588"/>
    <lineage>
        <taxon>Bacteria</taxon>
        <taxon>Pseudomonadati</taxon>
        <taxon>Pseudomonadota</taxon>
        <taxon>Gammaproteobacteria</taxon>
        <taxon>Chromatiales</taxon>
        <taxon>Sedimenticolaceae</taxon>
        <taxon>Thiolapillus</taxon>
    </lineage>
</organism>
<comment type="caution">
    <text evidence="2">The sequence shown here is derived from an EMBL/GenBank/DDBJ whole genome shotgun (WGS) entry which is preliminary data.</text>
</comment>
<keyword evidence="1" id="KW-0472">Membrane</keyword>
<feature type="transmembrane region" description="Helical" evidence="1">
    <location>
        <begin position="6"/>
        <end position="27"/>
    </location>
</feature>
<dbReference type="EMBL" id="DRLF01000013">
    <property type="protein sequence ID" value="HEC05276.1"/>
    <property type="molecule type" value="Genomic_DNA"/>
</dbReference>